<dbReference type="InterPro" id="IPR049539">
    <property type="entry name" value="SPL"/>
</dbReference>
<sequence length="332" mass="38151">MFKPDKIYYEPAVLGYELGRVLRNKYRDLPWQPIESHNNIEELRNNPNSAFALMKRHIILGVRKTHNYVPNHKSSDFLVPYTSSGCSAACLYCYLVCNYNKCSYLRLFVNREQMLGKLIKTANDSGRELTFEIGSNSDLVLENGLTGNLPWTIEQFGKNERGFITFPTKFADTEPLLGLNHRGRTVVRMSVNPQEIITRVEFGTAPLKERIAAINNLCEAGYRCGLLIAPVVLLENWREQYTGLLDTLQAELSEKLKNSMFIEIILMTYSYIHRAINNEAFPNAVELYDKDLMTGRGRGKYCYKNDVRADAEQFFTQEIEHRFGVGKILYIS</sequence>
<dbReference type="Proteomes" id="UP000199182">
    <property type="component" value="Unassembled WGS sequence"/>
</dbReference>
<dbReference type="GO" id="GO:1904047">
    <property type="term" value="F:S-adenosyl-L-methionine binding"/>
    <property type="evidence" value="ECO:0007669"/>
    <property type="project" value="TreeGrafter"/>
</dbReference>
<evidence type="ECO:0000313" key="1">
    <source>
        <dbReference type="EMBL" id="SDM85046.1"/>
    </source>
</evidence>
<proteinExistence type="predicted"/>
<dbReference type="Gene3D" id="3.80.30.30">
    <property type="match status" value="1"/>
</dbReference>
<dbReference type="Gene3D" id="3.40.50.12110">
    <property type="match status" value="1"/>
</dbReference>
<dbReference type="AlphaFoldDB" id="A0A1G9WLL5"/>
<evidence type="ECO:0000313" key="2">
    <source>
        <dbReference type="Proteomes" id="UP000199182"/>
    </source>
</evidence>
<dbReference type="OrthoDB" id="9787095at2"/>
<dbReference type="RefSeq" id="WP_092638376.1">
    <property type="nucleotide sequence ID" value="NZ_FNID01000006.1"/>
</dbReference>
<dbReference type="PANTHER" id="PTHR37822">
    <property type="entry name" value="SPORE PHOTOPRODUCT LYASE-RELATED"/>
    <property type="match status" value="1"/>
</dbReference>
<dbReference type="GO" id="GO:0051539">
    <property type="term" value="F:4 iron, 4 sulfur cluster binding"/>
    <property type="evidence" value="ECO:0007669"/>
    <property type="project" value="TreeGrafter"/>
</dbReference>
<reference evidence="1 2" key="1">
    <citation type="submission" date="2016-10" db="EMBL/GenBank/DDBJ databases">
        <authorList>
            <person name="de Groot N.N."/>
        </authorList>
    </citation>
    <scope>NUCLEOTIDE SEQUENCE [LARGE SCALE GENOMIC DNA]</scope>
    <source>
        <strain evidence="1 2">CGMCC 1.5012</strain>
    </source>
</reference>
<keyword evidence="2" id="KW-1185">Reference proteome</keyword>
<keyword evidence="1" id="KW-0456">Lyase</keyword>
<protein>
    <submittedName>
        <fullName evidence="1">Spore photoproduct lyase</fullName>
    </submittedName>
</protein>
<dbReference type="Pfam" id="PF20903">
    <property type="entry name" value="SPL"/>
    <property type="match status" value="1"/>
</dbReference>
<dbReference type="STRING" id="258515.SAMN05192585_10645"/>
<dbReference type="GO" id="GO:0042601">
    <property type="term" value="C:endospore-forming forespore"/>
    <property type="evidence" value="ECO:0007669"/>
    <property type="project" value="TreeGrafter"/>
</dbReference>
<organism evidence="1 2">
    <name type="scientific">Acetanaerobacterium elongatum</name>
    <dbReference type="NCBI Taxonomy" id="258515"/>
    <lineage>
        <taxon>Bacteria</taxon>
        <taxon>Bacillati</taxon>
        <taxon>Bacillota</taxon>
        <taxon>Clostridia</taxon>
        <taxon>Eubacteriales</taxon>
        <taxon>Oscillospiraceae</taxon>
        <taxon>Acetanaerobacterium</taxon>
    </lineage>
</organism>
<dbReference type="PANTHER" id="PTHR37822:SF2">
    <property type="entry name" value="SPORE PHOTOPRODUCT LYASE"/>
    <property type="match status" value="1"/>
</dbReference>
<accession>A0A1G9WLL5</accession>
<dbReference type="GO" id="GO:0003913">
    <property type="term" value="F:DNA photolyase activity"/>
    <property type="evidence" value="ECO:0007669"/>
    <property type="project" value="TreeGrafter"/>
</dbReference>
<dbReference type="EMBL" id="FNID01000006">
    <property type="protein sequence ID" value="SDM85046.1"/>
    <property type="molecule type" value="Genomic_DNA"/>
</dbReference>
<gene>
    <name evidence="1" type="ORF">SAMN05192585_10645</name>
</gene>
<name>A0A1G9WLL5_9FIRM</name>